<gene>
    <name evidence="1" type="ORF">PAQ31011_03944</name>
</gene>
<reference evidence="1 2" key="1">
    <citation type="submission" date="2019-08" db="EMBL/GenBank/DDBJ databases">
        <authorList>
            <person name="Peeters C."/>
        </authorList>
    </citation>
    <scope>NUCLEOTIDE SEQUENCE [LARGE SCALE GENOMIC DNA]</scope>
    <source>
        <strain evidence="1 2">LMG 31011</strain>
    </source>
</reference>
<protein>
    <submittedName>
        <fullName evidence="1">Uncharacterized protein</fullName>
    </submittedName>
</protein>
<dbReference type="EMBL" id="CABPSN010000006">
    <property type="protein sequence ID" value="VVE36538.1"/>
    <property type="molecule type" value="Genomic_DNA"/>
</dbReference>
<evidence type="ECO:0000313" key="2">
    <source>
        <dbReference type="Proteomes" id="UP000366819"/>
    </source>
</evidence>
<evidence type="ECO:0000313" key="1">
    <source>
        <dbReference type="EMBL" id="VVE36538.1"/>
    </source>
</evidence>
<accession>A0A5E4XK40</accession>
<name>A0A5E4XK40_9BURK</name>
<sequence>MQRGPTQAFMGIGGHTMFAQWYYGESRKGECGKAPGATTWI</sequence>
<organism evidence="1 2">
    <name type="scientific">Pandoraea aquatica</name>
    <dbReference type="NCBI Taxonomy" id="2508290"/>
    <lineage>
        <taxon>Bacteria</taxon>
        <taxon>Pseudomonadati</taxon>
        <taxon>Pseudomonadota</taxon>
        <taxon>Betaproteobacteria</taxon>
        <taxon>Burkholderiales</taxon>
        <taxon>Burkholderiaceae</taxon>
        <taxon>Pandoraea</taxon>
    </lineage>
</organism>
<dbReference type="AlphaFoldDB" id="A0A5E4XK40"/>
<proteinExistence type="predicted"/>
<dbReference type="Proteomes" id="UP000366819">
    <property type="component" value="Unassembled WGS sequence"/>
</dbReference>
<keyword evidence="2" id="KW-1185">Reference proteome</keyword>